<dbReference type="RefSeq" id="WP_073030727.1">
    <property type="nucleotide sequence ID" value="NZ_FQXJ01000011.1"/>
</dbReference>
<evidence type="ECO:0000313" key="2">
    <source>
        <dbReference type="Proteomes" id="UP000183954"/>
    </source>
</evidence>
<sequence length="251" mass="28089">MIKKILAGLGIDSAKVNFEINNDVVELGGTVSGKVYVSGGAVDQVITEITVALEVSSRYKAGDEIRHVHQEIASGVVASQLMVKANSPEIIIPLEFELPYNIPISANYTKYQFRTNLDIPNAVDIKDIDEITIRPNRYVQCLLDAIGLLGFRAKAESGSFNGKFQQFEYVPTKLLKGKLDELEVSFEAQEDRINIMIQIDKKVKGFFASTIDDLDLDERHVTFCLSKDQLRSSERTSEILAEIILQEYEKI</sequence>
<dbReference type="Pfam" id="PF07070">
    <property type="entry name" value="Spo0M"/>
    <property type="match status" value="1"/>
</dbReference>
<proteinExistence type="predicted"/>
<reference evidence="2" key="1">
    <citation type="submission" date="2016-11" db="EMBL/GenBank/DDBJ databases">
        <authorList>
            <person name="Varghese N."/>
            <person name="Submissions S."/>
        </authorList>
    </citation>
    <scope>NUCLEOTIDE SEQUENCE [LARGE SCALE GENOMIC DNA]</scope>
    <source>
        <strain evidence="2">DSM 15449</strain>
    </source>
</reference>
<dbReference type="PANTHER" id="PTHR40053">
    <property type="entry name" value="SPORULATION-CONTROL PROTEIN SPO0M"/>
    <property type="match status" value="1"/>
</dbReference>
<dbReference type="OrthoDB" id="2351239at2"/>
<evidence type="ECO:0000313" key="1">
    <source>
        <dbReference type="EMBL" id="SHI22423.1"/>
    </source>
</evidence>
<accession>A0A1M5ZEM5</accession>
<organism evidence="1 2">
    <name type="scientific">Desulfosporosinus lacus DSM 15449</name>
    <dbReference type="NCBI Taxonomy" id="1121420"/>
    <lineage>
        <taxon>Bacteria</taxon>
        <taxon>Bacillati</taxon>
        <taxon>Bacillota</taxon>
        <taxon>Clostridia</taxon>
        <taxon>Eubacteriales</taxon>
        <taxon>Desulfitobacteriaceae</taxon>
        <taxon>Desulfosporosinus</taxon>
    </lineage>
</organism>
<dbReference type="EMBL" id="FQXJ01000011">
    <property type="protein sequence ID" value="SHI22423.1"/>
    <property type="molecule type" value="Genomic_DNA"/>
</dbReference>
<dbReference type="PANTHER" id="PTHR40053:SF1">
    <property type="entry name" value="SPORULATION-CONTROL PROTEIN SPO0M"/>
    <property type="match status" value="1"/>
</dbReference>
<dbReference type="InterPro" id="IPR009776">
    <property type="entry name" value="Spore_0_M"/>
</dbReference>
<name>A0A1M5ZEM5_9FIRM</name>
<dbReference type="Proteomes" id="UP000183954">
    <property type="component" value="Unassembled WGS sequence"/>
</dbReference>
<dbReference type="AlphaFoldDB" id="A0A1M5ZEM5"/>
<keyword evidence="2" id="KW-1185">Reference proteome</keyword>
<dbReference type="STRING" id="1121420.SAMN02746098_03220"/>
<gene>
    <name evidence="1" type="ORF">SAMN02746098_03220</name>
</gene>
<protein>
    <submittedName>
        <fullName evidence="1">Sporulation-control protein</fullName>
    </submittedName>
</protein>